<dbReference type="EMBL" id="QGKV02002055">
    <property type="protein sequence ID" value="KAF3496245.1"/>
    <property type="molecule type" value="Genomic_DNA"/>
</dbReference>
<accession>A0ABQ7AF33</accession>
<organism evidence="1 2">
    <name type="scientific">Brassica cretica</name>
    <name type="common">Mustard</name>
    <dbReference type="NCBI Taxonomy" id="69181"/>
    <lineage>
        <taxon>Eukaryota</taxon>
        <taxon>Viridiplantae</taxon>
        <taxon>Streptophyta</taxon>
        <taxon>Embryophyta</taxon>
        <taxon>Tracheophyta</taxon>
        <taxon>Spermatophyta</taxon>
        <taxon>Magnoliopsida</taxon>
        <taxon>eudicotyledons</taxon>
        <taxon>Gunneridae</taxon>
        <taxon>Pentapetalae</taxon>
        <taxon>rosids</taxon>
        <taxon>malvids</taxon>
        <taxon>Brassicales</taxon>
        <taxon>Brassicaceae</taxon>
        <taxon>Brassiceae</taxon>
        <taxon>Brassica</taxon>
    </lineage>
</organism>
<comment type="caution">
    <text evidence="1">The sequence shown here is derived from an EMBL/GenBank/DDBJ whole genome shotgun (WGS) entry which is preliminary data.</text>
</comment>
<gene>
    <name evidence="1" type="ORF">DY000_02055313</name>
</gene>
<evidence type="ECO:0000313" key="1">
    <source>
        <dbReference type="EMBL" id="KAF3496245.1"/>
    </source>
</evidence>
<keyword evidence="2" id="KW-1185">Reference proteome</keyword>
<name>A0ABQ7AF33_BRACR</name>
<reference evidence="1 2" key="1">
    <citation type="journal article" date="2020" name="BMC Genomics">
        <title>Intraspecific diversification of the crop wild relative Brassica cretica Lam. using demographic model selection.</title>
        <authorList>
            <person name="Kioukis A."/>
            <person name="Michalopoulou V.A."/>
            <person name="Briers L."/>
            <person name="Pirintsos S."/>
            <person name="Studholme D.J."/>
            <person name="Pavlidis P."/>
            <person name="Sarris P.F."/>
        </authorList>
    </citation>
    <scope>NUCLEOTIDE SEQUENCE [LARGE SCALE GENOMIC DNA]</scope>
    <source>
        <strain evidence="2">cv. PFS-1207/04</strain>
    </source>
</reference>
<proteinExistence type="predicted"/>
<protein>
    <submittedName>
        <fullName evidence="1">Uncharacterized protein</fullName>
    </submittedName>
</protein>
<evidence type="ECO:0000313" key="2">
    <source>
        <dbReference type="Proteomes" id="UP000266723"/>
    </source>
</evidence>
<dbReference type="Proteomes" id="UP000266723">
    <property type="component" value="Unassembled WGS sequence"/>
</dbReference>
<sequence>MIGANGEVGDRVMMFSLSFIPSEDPVSYGLAYQLLRFLSYFECVSMLLHYGAFSSGYAVSNS</sequence>